<sequence>MTTAADIEWDAVRLFNSIPREKKYHPVWSKAPEEYRASFRELVEDADVLNEHYRLPQGDMSGSAYPNGFCKCGSPLEKCKIRKFLLTPPKGVRPSE</sequence>
<evidence type="ECO:0000313" key="1">
    <source>
        <dbReference type="EMBL" id="AMS02652.1"/>
    </source>
</evidence>
<dbReference type="KEGG" id="vg:29125070"/>
<evidence type="ECO:0000313" key="2">
    <source>
        <dbReference type="Proteomes" id="UP000201371"/>
    </source>
</evidence>
<dbReference type="EMBL" id="KU963248">
    <property type="protein sequence ID" value="AMS02652.1"/>
    <property type="molecule type" value="Genomic_DNA"/>
</dbReference>
<gene>
    <name evidence="1" type="primary">108</name>
    <name evidence="1" type="ORF">SEA_YVONNETASTIC_108</name>
</gene>
<reference evidence="2" key="1">
    <citation type="submission" date="2016-03" db="EMBL/GenBank/DDBJ databases">
        <authorList>
            <person name="Ploux O."/>
        </authorList>
    </citation>
    <scope>NUCLEOTIDE SEQUENCE [LARGE SCALE GENOMIC DNA]</scope>
</reference>
<accession>A0A142K969</accession>
<dbReference type="GeneID" id="29125070"/>
<dbReference type="RefSeq" id="YP_009301162.1">
    <property type="nucleotide sequence ID" value="NC_031230.1"/>
</dbReference>
<dbReference type="Proteomes" id="UP000201371">
    <property type="component" value="Segment"/>
</dbReference>
<name>A0A142K969_9CAUD</name>
<keyword evidence="2" id="KW-1185">Reference proteome</keyword>
<protein>
    <submittedName>
        <fullName evidence="1">Uncharacterized protein</fullName>
    </submittedName>
</protein>
<proteinExistence type="predicted"/>
<organism evidence="1 2">
    <name type="scientific">Gordonia phage Yvonnetastic</name>
    <dbReference type="NCBI Taxonomy" id="1821566"/>
    <lineage>
        <taxon>Viruses</taxon>
        <taxon>Duplodnaviria</taxon>
        <taxon>Heunggongvirae</taxon>
        <taxon>Uroviricota</taxon>
        <taxon>Caudoviricetes</taxon>
        <taxon>Yvonnevirus</taxon>
        <taxon>Yvonnevirus yvonnetastic</taxon>
        <taxon>Gordonia virus Yvonnetastic</taxon>
    </lineage>
</organism>